<reference evidence="1" key="1">
    <citation type="submission" date="2020-08" db="EMBL/GenBank/DDBJ databases">
        <title>Multicomponent nature underlies the extraordinary mechanical properties of spider dragline silk.</title>
        <authorList>
            <person name="Kono N."/>
            <person name="Nakamura H."/>
            <person name="Mori M."/>
            <person name="Yoshida Y."/>
            <person name="Ohtoshi R."/>
            <person name="Malay A.D."/>
            <person name="Moran D.A.P."/>
            <person name="Tomita M."/>
            <person name="Numata K."/>
            <person name="Arakawa K."/>
        </authorList>
    </citation>
    <scope>NUCLEOTIDE SEQUENCE</scope>
</reference>
<dbReference type="Proteomes" id="UP000887013">
    <property type="component" value="Unassembled WGS sequence"/>
</dbReference>
<proteinExistence type="predicted"/>
<sequence>MCIQELLRWLRSCSTRAGGYSTALALRGKRKRILSIKTFSEFYAAVHLKATLPPSPDKRTKIRIFERILISAPQPPLPPIAEWKLKEPAARGFDKTAYLLLHRF</sequence>
<evidence type="ECO:0000313" key="2">
    <source>
        <dbReference type="Proteomes" id="UP000887013"/>
    </source>
</evidence>
<dbReference type="EMBL" id="BMAW01020911">
    <property type="protein sequence ID" value="GFT70708.1"/>
    <property type="molecule type" value="Genomic_DNA"/>
</dbReference>
<organism evidence="1 2">
    <name type="scientific">Nephila pilipes</name>
    <name type="common">Giant wood spider</name>
    <name type="synonym">Nephila maculata</name>
    <dbReference type="NCBI Taxonomy" id="299642"/>
    <lineage>
        <taxon>Eukaryota</taxon>
        <taxon>Metazoa</taxon>
        <taxon>Ecdysozoa</taxon>
        <taxon>Arthropoda</taxon>
        <taxon>Chelicerata</taxon>
        <taxon>Arachnida</taxon>
        <taxon>Araneae</taxon>
        <taxon>Araneomorphae</taxon>
        <taxon>Entelegynae</taxon>
        <taxon>Araneoidea</taxon>
        <taxon>Nephilidae</taxon>
        <taxon>Nephila</taxon>
    </lineage>
</organism>
<comment type="caution">
    <text evidence="1">The sequence shown here is derived from an EMBL/GenBank/DDBJ whole genome shotgun (WGS) entry which is preliminary data.</text>
</comment>
<protein>
    <submittedName>
        <fullName evidence="1">Uncharacterized protein</fullName>
    </submittedName>
</protein>
<keyword evidence="2" id="KW-1185">Reference proteome</keyword>
<dbReference type="AlphaFoldDB" id="A0A8X6PJL2"/>
<accession>A0A8X6PJL2</accession>
<name>A0A8X6PJL2_NEPPI</name>
<gene>
    <name evidence="1" type="ORF">NPIL_301781</name>
</gene>
<evidence type="ECO:0000313" key="1">
    <source>
        <dbReference type="EMBL" id="GFT70708.1"/>
    </source>
</evidence>